<accession>A0A3T0N330</accession>
<dbReference type="EMBL" id="CP033219">
    <property type="protein sequence ID" value="AZV78446.1"/>
    <property type="molecule type" value="Genomic_DNA"/>
</dbReference>
<feature type="chain" id="PRO_5019324679" description="Lipoprotein" evidence="1">
    <location>
        <begin position="20"/>
        <end position="116"/>
    </location>
</feature>
<dbReference type="AlphaFoldDB" id="A0A3T0N330"/>
<evidence type="ECO:0000313" key="2">
    <source>
        <dbReference type="EMBL" id="AZV78446.1"/>
    </source>
</evidence>
<dbReference type="Proteomes" id="UP000283063">
    <property type="component" value="Chromosome"/>
</dbReference>
<gene>
    <name evidence="2" type="ORF">EBB79_11515</name>
</gene>
<organism evidence="2 3">
    <name type="scientific">Parasedimentitalea marina</name>
    <dbReference type="NCBI Taxonomy" id="2483033"/>
    <lineage>
        <taxon>Bacteria</taxon>
        <taxon>Pseudomonadati</taxon>
        <taxon>Pseudomonadota</taxon>
        <taxon>Alphaproteobacteria</taxon>
        <taxon>Rhodobacterales</taxon>
        <taxon>Paracoccaceae</taxon>
        <taxon>Parasedimentitalea</taxon>
    </lineage>
</organism>
<reference evidence="2 3" key="1">
    <citation type="submission" date="2018-10" db="EMBL/GenBank/DDBJ databases">
        <title>Parasedimentitalea marina sp. nov., a psychrophilic bacterium isolated from deep seawater of the New Britain Trench.</title>
        <authorList>
            <person name="Cao J."/>
        </authorList>
    </citation>
    <scope>NUCLEOTIDE SEQUENCE [LARGE SCALE GENOMIC DNA]</scope>
    <source>
        <strain evidence="2 3">W43</strain>
    </source>
</reference>
<name>A0A3T0N330_9RHOB</name>
<keyword evidence="1" id="KW-0732">Signal</keyword>
<sequence length="116" mass="12320">MKVLRRFVLNACIVLQVAACSIVTQTLPDGGSEKRLQFGTKSVDVCSSQGVRTTWLTFGVLFETNSLSAGVMSRDITCLPTSSCSAIFFAATAEQATAILRAVPTLPRSCVIDSVS</sequence>
<evidence type="ECO:0008006" key="4">
    <source>
        <dbReference type="Google" id="ProtNLM"/>
    </source>
</evidence>
<evidence type="ECO:0000313" key="3">
    <source>
        <dbReference type="Proteomes" id="UP000283063"/>
    </source>
</evidence>
<evidence type="ECO:0000256" key="1">
    <source>
        <dbReference type="SAM" id="SignalP"/>
    </source>
</evidence>
<protein>
    <recommendedName>
        <fullName evidence="4">Lipoprotein</fullName>
    </recommendedName>
</protein>
<keyword evidence="3" id="KW-1185">Reference proteome</keyword>
<dbReference type="KEGG" id="sedi:EBB79_11515"/>
<proteinExistence type="predicted"/>
<feature type="signal peptide" evidence="1">
    <location>
        <begin position="1"/>
        <end position="19"/>
    </location>
</feature>